<comment type="caution">
    <text evidence="1">The sequence shown here is derived from an EMBL/GenBank/DDBJ whole genome shotgun (WGS) entry which is preliminary data.</text>
</comment>
<dbReference type="EMBL" id="LVZK01000001">
    <property type="protein sequence ID" value="OAP86564.1"/>
    <property type="molecule type" value="Genomic_DNA"/>
</dbReference>
<dbReference type="AlphaFoldDB" id="A0A179B6A1"/>
<reference evidence="1 2" key="1">
    <citation type="submission" date="2016-04" db="EMBL/GenBank/DDBJ databases">
        <title>Peptidophaga gingivicola gen. nov., sp. nov., isolated from human subgingival plaque.</title>
        <authorList>
            <person name="Beall C.J."/>
            <person name="Mokrzan E.M."/>
            <person name="Griffen A.L."/>
            <person name="Leys E.J."/>
        </authorList>
    </citation>
    <scope>NUCLEOTIDE SEQUENCE [LARGE SCALE GENOMIC DNA]</scope>
    <source>
        <strain evidence="1 2">BA112</strain>
    </source>
</reference>
<evidence type="ECO:0000313" key="1">
    <source>
        <dbReference type="EMBL" id="OAP86564.1"/>
    </source>
</evidence>
<protein>
    <recommendedName>
        <fullName evidence="3">ESX-1 secretion-associated protein</fullName>
    </recommendedName>
</protein>
<evidence type="ECO:0008006" key="3">
    <source>
        <dbReference type="Google" id="ProtNLM"/>
    </source>
</evidence>
<name>A0A179B6A1_9ACTO</name>
<gene>
    <name evidence="1" type="ORF">A4H34_05390</name>
</gene>
<keyword evidence="2" id="KW-1185">Reference proteome</keyword>
<sequence length="107" mass="11304">MPYTSSLDPGEMKGLGARLEDLSVQLTELDGPIGGSVGSLGSFGLVEASVRVRGDAKKRAVEVADWIERASEAVHETTAGFEASDDASRQAFERNAADVYGSADRED</sequence>
<proteinExistence type="predicted"/>
<dbReference type="Proteomes" id="UP000078368">
    <property type="component" value="Unassembled WGS sequence"/>
</dbReference>
<dbReference type="STRING" id="1823756.A4H34_05390"/>
<organism evidence="1 2">
    <name type="scientific">Peptidiphaga gingivicola</name>
    <dbReference type="NCBI Taxonomy" id="2741497"/>
    <lineage>
        <taxon>Bacteria</taxon>
        <taxon>Bacillati</taxon>
        <taxon>Actinomycetota</taxon>
        <taxon>Actinomycetes</taxon>
        <taxon>Actinomycetales</taxon>
        <taxon>Actinomycetaceae</taxon>
        <taxon>Peptidiphaga</taxon>
    </lineage>
</organism>
<evidence type="ECO:0000313" key="2">
    <source>
        <dbReference type="Proteomes" id="UP000078368"/>
    </source>
</evidence>
<accession>A0A179B6A1</accession>
<dbReference type="RefSeq" id="WP_064231306.1">
    <property type="nucleotide sequence ID" value="NZ_LVZK01000001.1"/>
</dbReference>